<evidence type="ECO:0000256" key="14">
    <source>
        <dbReference type="HAMAP-Rule" id="MF_00283"/>
    </source>
</evidence>
<evidence type="ECO:0000256" key="15">
    <source>
        <dbReference type="PROSITE-ProRule" id="PRU00209"/>
    </source>
</evidence>
<dbReference type="SMART" id="SM00874">
    <property type="entry name" value="B5"/>
    <property type="match status" value="1"/>
</dbReference>
<feature type="binding site" evidence="14">
    <location>
        <position position="449"/>
    </location>
    <ligand>
        <name>Mg(2+)</name>
        <dbReference type="ChEBI" id="CHEBI:18420"/>
        <note>shared with alpha subunit</note>
    </ligand>
</feature>
<evidence type="ECO:0000259" key="16">
    <source>
        <dbReference type="PROSITE" id="PS50886"/>
    </source>
</evidence>
<dbReference type="GO" id="GO:0000049">
    <property type="term" value="F:tRNA binding"/>
    <property type="evidence" value="ECO:0007669"/>
    <property type="project" value="UniProtKB-UniRule"/>
</dbReference>
<dbReference type="RefSeq" id="WP_161553057.1">
    <property type="nucleotide sequence ID" value="NZ_AP022325.1"/>
</dbReference>
<feature type="domain" description="B5" evidence="17">
    <location>
        <begin position="390"/>
        <end position="465"/>
    </location>
</feature>
<evidence type="ECO:0000313" key="18">
    <source>
        <dbReference type="EMBL" id="BBU47563.1"/>
    </source>
</evidence>
<evidence type="ECO:0000256" key="4">
    <source>
        <dbReference type="ARBA" id="ARBA00022555"/>
    </source>
</evidence>
<feature type="binding site" evidence="14">
    <location>
        <position position="452"/>
    </location>
    <ligand>
        <name>Mg(2+)</name>
        <dbReference type="ChEBI" id="CHEBI:18420"/>
        <note>shared with alpha subunit</note>
    </ligand>
</feature>
<protein>
    <recommendedName>
        <fullName evidence="14">Phenylalanine--tRNA ligase beta subunit</fullName>
        <ecNumber evidence="14">6.1.1.20</ecNumber>
    </recommendedName>
    <alternativeName>
        <fullName evidence="14">Phenylalanyl-tRNA synthetase beta subunit</fullName>
        <shortName evidence="14">PheRS</shortName>
    </alternativeName>
</protein>
<comment type="similarity">
    <text evidence="2 14">Belongs to the phenylalanyl-tRNA synthetase beta subunit family. Type 1 subfamily.</text>
</comment>
<name>A0A809SI91_9BACT</name>
<dbReference type="Pfam" id="PF17759">
    <property type="entry name" value="tRNA_synthFbeta"/>
    <property type="match status" value="1"/>
</dbReference>
<dbReference type="InterPro" id="IPR041616">
    <property type="entry name" value="PheRS_beta_core"/>
</dbReference>
<keyword evidence="6 14" id="KW-0479">Metal-binding</keyword>
<comment type="subunit">
    <text evidence="3 14">Tetramer of two alpha and two beta subunits.</text>
</comment>
<proteinExistence type="inferred from homology"/>
<comment type="subcellular location">
    <subcellularLocation>
        <location evidence="1 14">Cytoplasm</location>
    </subcellularLocation>
</comment>
<dbReference type="KEGG" id="mfel:JPM2_2560"/>
<keyword evidence="5 14" id="KW-0436">Ligase</keyword>
<feature type="domain" description="TRNA-binding" evidence="16">
    <location>
        <begin position="39"/>
        <end position="152"/>
    </location>
</feature>
<organism evidence="18 19">
    <name type="scientific">Mycoplasmopsis felis</name>
    <dbReference type="NCBI Taxonomy" id="33923"/>
    <lineage>
        <taxon>Bacteria</taxon>
        <taxon>Bacillati</taxon>
        <taxon>Mycoplasmatota</taxon>
        <taxon>Mycoplasmoidales</taxon>
        <taxon>Metamycoplasmataceae</taxon>
        <taxon>Mycoplasmopsis</taxon>
    </lineage>
</organism>
<keyword evidence="7 14" id="KW-0547">Nucleotide-binding</keyword>
<evidence type="ECO:0000256" key="11">
    <source>
        <dbReference type="ARBA" id="ARBA00022917"/>
    </source>
</evidence>
<dbReference type="Pfam" id="PF03483">
    <property type="entry name" value="B3_4"/>
    <property type="match status" value="1"/>
</dbReference>
<dbReference type="Proteomes" id="UP000464317">
    <property type="component" value="Chromosome"/>
</dbReference>
<evidence type="ECO:0000256" key="2">
    <source>
        <dbReference type="ARBA" id="ARBA00008653"/>
    </source>
</evidence>
<keyword evidence="14" id="KW-0963">Cytoplasm</keyword>
<dbReference type="Pfam" id="PF03484">
    <property type="entry name" value="B5"/>
    <property type="match status" value="1"/>
</dbReference>
<dbReference type="PANTHER" id="PTHR10947:SF0">
    <property type="entry name" value="PHENYLALANINE--TRNA LIGASE BETA SUBUNIT"/>
    <property type="match status" value="1"/>
</dbReference>
<evidence type="ECO:0000256" key="7">
    <source>
        <dbReference type="ARBA" id="ARBA00022741"/>
    </source>
</evidence>
<keyword evidence="11 14" id="KW-0648">Protein biosynthesis</keyword>
<dbReference type="InterPro" id="IPR045060">
    <property type="entry name" value="Phe-tRNA-ligase_IIc_bsu"/>
</dbReference>
<dbReference type="InterPro" id="IPR012340">
    <property type="entry name" value="NA-bd_OB-fold"/>
</dbReference>
<evidence type="ECO:0000256" key="13">
    <source>
        <dbReference type="ARBA" id="ARBA00049255"/>
    </source>
</evidence>
<keyword evidence="12 14" id="KW-0030">Aminoacyl-tRNA synthetase</keyword>
<dbReference type="Gene3D" id="3.30.930.10">
    <property type="entry name" value="Bira Bifunctional Protein, Domain 2"/>
    <property type="match status" value="1"/>
</dbReference>
<gene>
    <name evidence="14 18" type="primary">pheT</name>
    <name evidence="18" type="ORF">JPM2_2560</name>
</gene>
<keyword evidence="4 15" id="KW-0820">tRNA-binding</keyword>
<keyword evidence="10 15" id="KW-0694">RNA-binding</keyword>
<dbReference type="InterPro" id="IPR045864">
    <property type="entry name" value="aa-tRNA-synth_II/BPL/LPL"/>
</dbReference>
<dbReference type="GO" id="GO:0009328">
    <property type="term" value="C:phenylalanine-tRNA ligase complex"/>
    <property type="evidence" value="ECO:0007669"/>
    <property type="project" value="TreeGrafter"/>
</dbReference>
<dbReference type="EC" id="6.1.1.20" evidence="14"/>
<reference evidence="18 19" key="1">
    <citation type="submission" date="2020-01" db="EMBL/GenBank/DDBJ databases">
        <title>Complete genome sequence of Mycoplasma felis strain Myco-2.</title>
        <authorList>
            <person name="Kinoshita Y."/>
            <person name="Niwa H."/>
            <person name="Uchida-Fujii E."/>
            <person name="Nukada T."/>
        </authorList>
    </citation>
    <scope>NUCLEOTIDE SEQUENCE [LARGE SCALE GENOMIC DNA]</scope>
    <source>
        <strain evidence="18 19">Myco-2</strain>
    </source>
</reference>
<dbReference type="InterPro" id="IPR009061">
    <property type="entry name" value="DNA-bd_dom_put_sf"/>
</dbReference>
<dbReference type="InterPro" id="IPR002547">
    <property type="entry name" value="tRNA-bd_dom"/>
</dbReference>
<dbReference type="Gene3D" id="2.40.50.140">
    <property type="entry name" value="Nucleic acid-binding proteins"/>
    <property type="match status" value="1"/>
</dbReference>
<dbReference type="GO" id="GO:0000287">
    <property type="term" value="F:magnesium ion binding"/>
    <property type="evidence" value="ECO:0007669"/>
    <property type="project" value="UniProtKB-UniRule"/>
</dbReference>
<evidence type="ECO:0000256" key="9">
    <source>
        <dbReference type="ARBA" id="ARBA00022842"/>
    </source>
</evidence>
<dbReference type="GO" id="GO:0004826">
    <property type="term" value="F:phenylalanine-tRNA ligase activity"/>
    <property type="evidence" value="ECO:0007669"/>
    <property type="project" value="UniProtKB-UniRule"/>
</dbReference>
<dbReference type="HAMAP" id="MF_00283">
    <property type="entry name" value="Phe_tRNA_synth_beta1"/>
    <property type="match status" value="1"/>
</dbReference>
<sequence length="720" mass="83000">MILSLNHLNKFLPKIKLNHLEVEKALNNLGFEVESNQPFSNVEGLLFGKVLEVFQNPNSDRLDVVILNTKIGQLTIQTTNRILQPGNLIVCFPEGSKKGDTTFKTVKLKDYPSQGMMAAWSEIGYDWTLLDQKDQLLVLPNDFANINDDPMEKLGLNDYLIEISITANRNDANSYYVIAKELASYFNTEFNFALSEPQNTFESKFKAENGLSNGLSFLEVNGNKEISIYEKTLLAKHNISSLFDWSVNLTNLVLINFGIPAHVYNTNKLKSKNLNSNLYSGNLYILGNKEVNVLDVLCIYNDNQPISIASVIGLENTKTDLNSNNYLFEIGVFDPKYIRHGSKEIKITSNSSNQGSRPITHYMANLAMKYIQSYCSELETSNIINEIKVPKNKIIKWDKEKLSLYAGFDILNNKKSQEVIKKLNELGFEFDNDNIIIPEYRYDINLFEDIIEEFFRFYSYDNFIPEPIRNLPVIICKNDINKKILQHQGYSEVRTFSLISKEKNKINVFGFDKDINLLTFVSKERESIRNSIVTSLQEVIEYNQKRKINQVNIFEKGMINNNHIVYGLASTTKSFNEIKQDIINFLSLDIDFVPLKDNSYIHPNVSAYIYYKRELIGWIGKIHPKHDVTNGFYAEFFDINLESKIQYENINTEPLKSVDLTFELQNNEYINPIIKDLKCRGNIYSIEQVDDFKKENSHNVTLRITADNQTIVNLNEKFNK</sequence>
<dbReference type="InterPro" id="IPR005146">
    <property type="entry name" value="B3/B4_tRNA-bd"/>
</dbReference>
<keyword evidence="8 14" id="KW-0067">ATP-binding</keyword>
<evidence type="ECO:0000256" key="12">
    <source>
        <dbReference type="ARBA" id="ARBA00023146"/>
    </source>
</evidence>
<dbReference type="SUPFAM" id="SSF55681">
    <property type="entry name" value="Class II aaRS and biotin synthetases"/>
    <property type="match status" value="1"/>
</dbReference>
<dbReference type="InterPro" id="IPR004532">
    <property type="entry name" value="Phe-tRNA-ligase_IIc_bsu_bact"/>
</dbReference>
<keyword evidence="9 14" id="KW-0460">Magnesium</keyword>
<dbReference type="NCBIfam" id="NF001882">
    <property type="entry name" value="PRK00629.5-4"/>
    <property type="match status" value="1"/>
</dbReference>
<evidence type="ECO:0000256" key="3">
    <source>
        <dbReference type="ARBA" id="ARBA00011209"/>
    </source>
</evidence>
<feature type="binding site" evidence="14">
    <location>
        <position position="453"/>
    </location>
    <ligand>
        <name>Mg(2+)</name>
        <dbReference type="ChEBI" id="CHEBI:18420"/>
        <note>shared with alpha subunit</note>
    </ligand>
</feature>
<feature type="binding site" evidence="14">
    <location>
        <position position="443"/>
    </location>
    <ligand>
        <name>Mg(2+)</name>
        <dbReference type="ChEBI" id="CHEBI:18420"/>
        <note>shared with alpha subunit</note>
    </ligand>
</feature>
<evidence type="ECO:0000256" key="1">
    <source>
        <dbReference type="ARBA" id="ARBA00004496"/>
    </source>
</evidence>
<dbReference type="SUPFAM" id="SSF50249">
    <property type="entry name" value="Nucleic acid-binding proteins"/>
    <property type="match status" value="1"/>
</dbReference>
<accession>A0A809SI91</accession>
<dbReference type="Gene3D" id="3.50.40.10">
    <property type="entry name" value="Phenylalanyl-trna Synthetase, Chain B, domain 3"/>
    <property type="match status" value="1"/>
</dbReference>
<dbReference type="GO" id="GO:0005524">
    <property type="term" value="F:ATP binding"/>
    <property type="evidence" value="ECO:0007669"/>
    <property type="project" value="UniProtKB-UniRule"/>
</dbReference>
<comment type="cofactor">
    <cofactor evidence="14">
        <name>Mg(2+)</name>
        <dbReference type="ChEBI" id="CHEBI:18420"/>
    </cofactor>
    <text evidence="14">Binds 2 magnesium ions per tetramer.</text>
</comment>
<dbReference type="Gene3D" id="3.30.56.10">
    <property type="match status" value="2"/>
</dbReference>
<keyword evidence="19" id="KW-1185">Reference proteome</keyword>
<evidence type="ECO:0000256" key="8">
    <source>
        <dbReference type="ARBA" id="ARBA00022840"/>
    </source>
</evidence>
<dbReference type="SUPFAM" id="SSF46955">
    <property type="entry name" value="Putative DNA-binding domain"/>
    <property type="match status" value="1"/>
</dbReference>
<dbReference type="SMART" id="SM00873">
    <property type="entry name" value="B3_4"/>
    <property type="match status" value="1"/>
</dbReference>
<evidence type="ECO:0000313" key="19">
    <source>
        <dbReference type="Proteomes" id="UP000464317"/>
    </source>
</evidence>
<dbReference type="SUPFAM" id="SSF56037">
    <property type="entry name" value="PheT/TilS domain"/>
    <property type="match status" value="1"/>
</dbReference>
<dbReference type="InterPro" id="IPR005147">
    <property type="entry name" value="tRNA_synthase_B5-dom"/>
</dbReference>
<evidence type="ECO:0000259" key="17">
    <source>
        <dbReference type="PROSITE" id="PS51483"/>
    </source>
</evidence>
<dbReference type="PANTHER" id="PTHR10947">
    <property type="entry name" value="PHENYLALANYL-TRNA SYNTHETASE BETA CHAIN AND LEUCINE-RICH REPEAT-CONTAINING PROTEIN 47"/>
    <property type="match status" value="1"/>
</dbReference>
<dbReference type="AlphaFoldDB" id="A0A809SI91"/>
<dbReference type="GO" id="GO:0006432">
    <property type="term" value="P:phenylalanyl-tRNA aminoacylation"/>
    <property type="evidence" value="ECO:0007669"/>
    <property type="project" value="UniProtKB-UniRule"/>
</dbReference>
<dbReference type="EMBL" id="AP022325">
    <property type="protein sequence ID" value="BBU47563.1"/>
    <property type="molecule type" value="Genomic_DNA"/>
</dbReference>
<dbReference type="PROSITE" id="PS51483">
    <property type="entry name" value="B5"/>
    <property type="match status" value="1"/>
</dbReference>
<evidence type="ECO:0000256" key="5">
    <source>
        <dbReference type="ARBA" id="ARBA00022598"/>
    </source>
</evidence>
<comment type="catalytic activity">
    <reaction evidence="13 14">
        <text>tRNA(Phe) + L-phenylalanine + ATP = L-phenylalanyl-tRNA(Phe) + AMP + diphosphate + H(+)</text>
        <dbReference type="Rhea" id="RHEA:19413"/>
        <dbReference type="Rhea" id="RHEA-COMP:9668"/>
        <dbReference type="Rhea" id="RHEA-COMP:9699"/>
        <dbReference type="ChEBI" id="CHEBI:15378"/>
        <dbReference type="ChEBI" id="CHEBI:30616"/>
        <dbReference type="ChEBI" id="CHEBI:33019"/>
        <dbReference type="ChEBI" id="CHEBI:58095"/>
        <dbReference type="ChEBI" id="CHEBI:78442"/>
        <dbReference type="ChEBI" id="CHEBI:78531"/>
        <dbReference type="ChEBI" id="CHEBI:456215"/>
        <dbReference type="EC" id="6.1.1.20"/>
    </reaction>
</comment>
<evidence type="ECO:0000256" key="6">
    <source>
        <dbReference type="ARBA" id="ARBA00022723"/>
    </source>
</evidence>
<dbReference type="PROSITE" id="PS50886">
    <property type="entry name" value="TRBD"/>
    <property type="match status" value="1"/>
</dbReference>
<dbReference type="InterPro" id="IPR020825">
    <property type="entry name" value="Phe-tRNA_synthase-like_B3/B4"/>
</dbReference>
<evidence type="ECO:0000256" key="10">
    <source>
        <dbReference type="ARBA" id="ARBA00022884"/>
    </source>
</evidence>